<proteinExistence type="predicted"/>
<organism evidence="3 4">
    <name type="scientific">Parapedobacter deserti</name>
    <dbReference type="NCBI Taxonomy" id="1912957"/>
    <lineage>
        <taxon>Bacteria</taxon>
        <taxon>Pseudomonadati</taxon>
        <taxon>Bacteroidota</taxon>
        <taxon>Sphingobacteriia</taxon>
        <taxon>Sphingobacteriales</taxon>
        <taxon>Sphingobacteriaceae</taxon>
        <taxon>Parapedobacter</taxon>
    </lineage>
</organism>
<sequence>MKKKLIILVAAMAVNFQLHAQKKVTPGIRAGVNVATLSNVDADFKTDFYAGGFVGINLGQRYTLQPELAYTRQGGNNVTFVEGASERKENVAVQYLSLGVINKFYFVEGFHGMVGPSLDMRIGKNFPRVDFSDDNYGGVDMGISLGLGYSLPFGLTVEGRFKTGLLDVFNHDYFSGIFDDPDSISLNRVIQVGVAYSF</sequence>
<dbReference type="Pfam" id="PF13568">
    <property type="entry name" value="OMP_b-brl_2"/>
    <property type="match status" value="1"/>
</dbReference>
<dbReference type="Proteomes" id="UP001595526">
    <property type="component" value="Unassembled WGS sequence"/>
</dbReference>
<protein>
    <submittedName>
        <fullName evidence="3">Porin family protein</fullName>
    </submittedName>
</protein>
<evidence type="ECO:0000256" key="1">
    <source>
        <dbReference type="SAM" id="SignalP"/>
    </source>
</evidence>
<reference evidence="4" key="1">
    <citation type="journal article" date="2019" name="Int. J. Syst. Evol. Microbiol.">
        <title>The Global Catalogue of Microorganisms (GCM) 10K type strain sequencing project: providing services to taxonomists for standard genome sequencing and annotation.</title>
        <authorList>
            <consortium name="The Broad Institute Genomics Platform"/>
            <consortium name="The Broad Institute Genome Sequencing Center for Infectious Disease"/>
            <person name="Wu L."/>
            <person name="Ma J."/>
        </authorList>
    </citation>
    <scope>NUCLEOTIDE SEQUENCE [LARGE SCALE GENOMIC DNA]</scope>
    <source>
        <strain evidence="4">KCTC 52416</strain>
    </source>
</reference>
<feature type="chain" id="PRO_5045652191" evidence="1">
    <location>
        <begin position="21"/>
        <end position="198"/>
    </location>
</feature>
<evidence type="ECO:0000313" key="3">
    <source>
        <dbReference type="EMBL" id="MFC3197366.1"/>
    </source>
</evidence>
<gene>
    <name evidence="3" type="ORF">ACFOET_07055</name>
</gene>
<dbReference type="RefSeq" id="WP_379020987.1">
    <property type="nucleotide sequence ID" value="NZ_JBHRTA010000022.1"/>
</dbReference>
<evidence type="ECO:0000259" key="2">
    <source>
        <dbReference type="Pfam" id="PF13568"/>
    </source>
</evidence>
<evidence type="ECO:0000313" key="4">
    <source>
        <dbReference type="Proteomes" id="UP001595526"/>
    </source>
</evidence>
<dbReference type="InterPro" id="IPR025665">
    <property type="entry name" value="Beta-barrel_OMP_2"/>
</dbReference>
<dbReference type="EMBL" id="JBHRTA010000022">
    <property type="protein sequence ID" value="MFC3197366.1"/>
    <property type="molecule type" value="Genomic_DNA"/>
</dbReference>
<keyword evidence="1" id="KW-0732">Signal</keyword>
<comment type="caution">
    <text evidence="3">The sequence shown here is derived from an EMBL/GenBank/DDBJ whole genome shotgun (WGS) entry which is preliminary data.</text>
</comment>
<feature type="domain" description="Outer membrane protein beta-barrel" evidence="2">
    <location>
        <begin position="20"/>
        <end position="170"/>
    </location>
</feature>
<feature type="signal peptide" evidence="1">
    <location>
        <begin position="1"/>
        <end position="20"/>
    </location>
</feature>
<name>A0ABV7JKM5_9SPHI</name>
<keyword evidence="4" id="KW-1185">Reference proteome</keyword>
<accession>A0ABV7JKM5</accession>